<proteinExistence type="predicted"/>
<sequence>MDKEQVAHDLAVIILKSRLDSMIQDKIASSGNEPGLYDMADYVLNDYKDLIGRISENL</sequence>
<name>A0AAU8A6F8_9FIRM</name>
<reference evidence="1" key="1">
    <citation type="submission" date="2023-02" db="EMBL/GenBank/DDBJ databases">
        <title>Gut commensal Christensenella minuta modulates host metabolism via a new class of secondary bile acids.</title>
        <authorList>
            <person name="Liu C."/>
        </authorList>
    </citation>
    <scope>NUCLEOTIDE SEQUENCE</scope>
    <source>
        <strain evidence="1">CA70</strain>
    </source>
</reference>
<dbReference type="EMBL" id="CP117826">
    <property type="protein sequence ID" value="XCC61690.1"/>
    <property type="molecule type" value="Genomic_DNA"/>
</dbReference>
<dbReference type="RefSeq" id="WP_353423087.1">
    <property type="nucleotide sequence ID" value="NZ_CP117826.1"/>
</dbReference>
<evidence type="ECO:0000313" key="1">
    <source>
        <dbReference type="EMBL" id="XCC61690.1"/>
    </source>
</evidence>
<organism evidence="1">
    <name type="scientific">Christensenella massiliensis</name>
    <dbReference type="NCBI Taxonomy" id="1805714"/>
    <lineage>
        <taxon>Bacteria</taxon>
        <taxon>Bacillati</taxon>
        <taxon>Bacillota</taxon>
        <taxon>Clostridia</taxon>
        <taxon>Christensenellales</taxon>
        <taxon>Christensenellaceae</taxon>
        <taxon>Christensenella</taxon>
    </lineage>
</organism>
<protein>
    <submittedName>
        <fullName evidence="1">Uncharacterized protein</fullName>
    </submittedName>
</protein>
<dbReference type="AlphaFoldDB" id="A0AAU8A6F8"/>
<accession>A0AAU8A6F8</accession>
<gene>
    <name evidence="1" type="ORF">PUP29_09150</name>
</gene>